<dbReference type="OrthoDB" id="5364245at2759"/>
<organism evidence="5">
    <name type="scientific">Puccinia triticina (isolate 1-1 / race 1 (BBBD))</name>
    <name type="common">Brown leaf rust fungus</name>
    <dbReference type="NCBI Taxonomy" id="630390"/>
    <lineage>
        <taxon>Eukaryota</taxon>
        <taxon>Fungi</taxon>
        <taxon>Dikarya</taxon>
        <taxon>Basidiomycota</taxon>
        <taxon>Pucciniomycotina</taxon>
        <taxon>Pucciniomycetes</taxon>
        <taxon>Pucciniales</taxon>
        <taxon>Pucciniaceae</taxon>
        <taxon>Puccinia</taxon>
    </lineage>
</organism>
<protein>
    <submittedName>
        <fullName evidence="6">HSA domain-containing protein</fullName>
    </submittedName>
</protein>
<feature type="domain" description="HSA" evidence="4">
    <location>
        <begin position="378"/>
        <end position="459"/>
    </location>
</feature>
<feature type="compositionally biased region" description="Low complexity" evidence="3">
    <location>
        <begin position="1060"/>
        <end position="1080"/>
    </location>
</feature>
<reference evidence="5" key="1">
    <citation type="submission" date="2009-11" db="EMBL/GenBank/DDBJ databases">
        <authorList>
            <consortium name="The Broad Institute Genome Sequencing Platform"/>
            <person name="Ward D."/>
            <person name="Feldgarden M."/>
            <person name="Earl A."/>
            <person name="Young S.K."/>
            <person name="Zeng Q."/>
            <person name="Koehrsen M."/>
            <person name="Alvarado L."/>
            <person name="Berlin A."/>
            <person name="Bochicchio J."/>
            <person name="Borenstein D."/>
            <person name="Chapman S.B."/>
            <person name="Chen Z."/>
            <person name="Engels R."/>
            <person name="Freedman E."/>
            <person name="Gellesch M."/>
            <person name="Goldberg J."/>
            <person name="Griggs A."/>
            <person name="Gujja S."/>
            <person name="Heilman E."/>
            <person name="Heiman D."/>
            <person name="Hepburn T."/>
            <person name="Howarth C."/>
            <person name="Jen D."/>
            <person name="Larson L."/>
            <person name="Lewis B."/>
            <person name="Mehta T."/>
            <person name="Park D."/>
            <person name="Pearson M."/>
            <person name="Roberts A."/>
            <person name="Saif S."/>
            <person name="Shea T."/>
            <person name="Shenoy N."/>
            <person name="Sisk P."/>
            <person name="Stolte C."/>
            <person name="Sykes S."/>
            <person name="Thomson T."/>
            <person name="Walk T."/>
            <person name="White J."/>
            <person name="Yandava C."/>
            <person name="Izard J."/>
            <person name="Baranova O.V."/>
            <person name="Blanton J.M."/>
            <person name="Tanner A.C."/>
            <person name="Dewhirst F.E."/>
            <person name="Haas B."/>
            <person name="Nusbaum C."/>
            <person name="Birren B."/>
        </authorList>
    </citation>
    <scope>NUCLEOTIDE SEQUENCE [LARGE SCALE GENOMIC DNA]</scope>
    <source>
        <strain evidence="5">1-1 BBBD Race 1</strain>
    </source>
</reference>
<feature type="region of interest" description="Disordered" evidence="3">
    <location>
        <begin position="152"/>
        <end position="230"/>
    </location>
</feature>
<evidence type="ECO:0000256" key="1">
    <source>
        <dbReference type="ARBA" id="ARBA00004123"/>
    </source>
</evidence>
<feature type="compositionally biased region" description="Polar residues" evidence="3">
    <location>
        <begin position="948"/>
        <end position="967"/>
    </location>
</feature>
<dbReference type="Pfam" id="PF07529">
    <property type="entry name" value="HSA"/>
    <property type="match status" value="1"/>
</dbReference>
<dbReference type="VEuPathDB" id="FungiDB:PTTG_25429"/>
<comment type="subcellular location">
    <subcellularLocation>
        <location evidence="1">Nucleus</location>
    </subcellularLocation>
</comment>
<feature type="compositionally biased region" description="Polar residues" evidence="3">
    <location>
        <begin position="1050"/>
        <end position="1059"/>
    </location>
</feature>
<dbReference type="PROSITE" id="PS51204">
    <property type="entry name" value="HSA"/>
    <property type="match status" value="1"/>
</dbReference>
<feature type="region of interest" description="Disordered" evidence="3">
    <location>
        <begin position="948"/>
        <end position="974"/>
    </location>
</feature>
<dbReference type="PANTHER" id="PTHR46459:SF1">
    <property type="entry name" value="E1A-BINDING PROTEIN P400"/>
    <property type="match status" value="1"/>
</dbReference>
<dbReference type="STRING" id="630390.A0A180H1V0"/>
<feature type="region of interest" description="Disordered" evidence="3">
    <location>
        <begin position="456"/>
        <end position="518"/>
    </location>
</feature>
<reference evidence="6 7" key="3">
    <citation type="journal article" date="2017" name="G3 (Bethesda)">
        <title>Comparative analysis highlights variable genome content of wheat rusts and divergence of the mating loci.</title>
        <authorList>
            <person name="Cuomo C.A."/>
            <person name="Bakkeren G."/>
            <person name="Khalil H.B."/>
            <person name="Panwar V."/>
            <person name="Joly D."/>
            <person name="Linning R."/>
            <person name="Sakthikumar S."/>
            <person name="Song X."/>
            <person name="Adiconis X."/>
            <person name="Fan L."/>
            <person name="Goldberg J.M."/>
            <person name="Levin J.Z."/>
            <person name="Young S."/>
            <person name="Zeng Q."/>
            <person name="Anikster Y."/>
            <person name="Bruce M."/>
            <person name="Wang M."/>
            <person name="Yin C."/>
            <person name="McCallum B."/>
            <person name="Szabo L.J."/>
            <person name="Hulbert S."/>
            <person name="Chen X."/>
            <person name="Fellers J.P."/>
        </authorList>
    </citation>
    <scope>NUCLEOTIDE SEQUENCE</scope>
    <source>
        <strain evidence="7">Isolate 1-1 / race 1 (BBBD)</strain>
        <strain evidence="6">isolate 1-1 / race 1 (BBBD)</strain>
    </source>
</reference>
<sequence length="1190" mass="129808">MHADRLEPAIARQRERAVEDRQQQITASQEIYRRLLSEVSWAIQSIRQLGELGGGLAPPAQPPISSEQEARLREFVEKITTGGHSPHDLDLVSLQDATPPDQADVSQPRQVGTEAEVVSGDPDAMDVDVAADSHQREETGDLTTAGTEAANAQHSNLNPADTDAQRSPRPSSAEPQSITQSQPVLNAPPDPPPKSRTESQNILLASAKTQLSRQSPPATNRHGTILPTNKPTIARAASLPSESSTQSLKASRFVSLDYASQLPPVPVQILASRLSAAQAVTGTASKNTRRQAIRSGLWIGPGSSEITKLGIKAQHIGVKSTLRKSSTTRSRSPHEKPKFNNVLTTADWKTMVDELQMTRALEMLERLKSEKVWAYSQIKKPRIAPVQKAHWDHLLDEMSWLQMDFRQERRWKIATAHRLAKQVLQWHQADSIGKQLLQVKVHSPGKQPAEIDNLRDKASSSLAPPHQIGPTNTRSIHLTRLSSEVGSRELASPSLSTKASPESFRTTQPPRSPIPTDAAPIPAVEKLTATTTSEINLTSPQESRKALQQIKRSRIPIFEMTPDETLIDVKKIVLDGIHAKPTGHTVEHVKLQKLFADLPLFGDLDSRPDKRPDEASPHLGRIARVAPFLEGKPLLVSTLQPSKNCLGKQWRNLGPLAADDLRESGDHKSDPSHHHSYIFSGRKSKDVKEPIIPAPPLSTASNYGRSSELTWASSDEELLKQIATTYEYNWRIIADVLNASRSQSACIPVTSRDCYDCWTRLQSHKPATHGPSTPLFKSNSESNPPAGVVPAPTLSNNAQLPSTETNEQNLTDDPLCANPSKRPGQASLFPNKRTAREDALRDISRKLKEQRSPDLPKPVSPGHPRQVNLNAHETHAQPIRPYMTPLEMSALKAERDRQAQAALEMAKRQQQMHQESLLHQARAAAVVAAAAQILPRTTASKVATSVNGSVPSRVHSQPTALNFNQGRHNGLPGVTIHRQVPQVPARYATSPPLINVSNRGTASPVPHPPAASHQARQSLMENQGPSAAPTSSQAPILPQLPNMPPGFQPKTPNSQSPAPGSTSGHHTPNGTTPTPNGLLNNTISLSLTPIQVAQYLQLQQQQHLQQQRSPEHRIHHQQHQQILLAQHFQQQAQHAHQASTQIFGHQSPTLLHQNAPIPNGQSQLSSGAASAANSTPPLAASSSPLPHPPV</sequence>
<feature type="compositionally biased region" description="Polar residues" evidence="3">
    <location>
        <begin position="493"/>
        <end position="509"/>
    </location>
</feature>
<proteinExistence type="predicted"/>
<feature type="compositionally biased region" description="Polar residues" evidence="3">
    <location>
        <begin position="1016"/>
        <end position="1034"/>
    </location>
</feature>
<feature type="region of interest" description="Disordered" evidence="3">
    <location>
        <begin position="990"/>
        <end position="1080"/>
    </location>
</feature>
<evidence type="ECO:0000259" key="4">
    <source>
        <dbReference type="PROSITE" id="PS51204"/>
    </source>
</evidence>
<evidence type="ECO:0000313" key="7">
    <source>
        <dbReference type="Proteomes" id="UP000005240"/>
    </source>
</evidence>
<feature type="compositionally biased region" description="Polar residues" evidence="3">
    <location>
        <begin position="469"/>
        <end position="485"/>
    </location>
</feature>
<reference evidence="6" key="4">
    <citation type="submission" date="2025-05" db="UniProtKB">
        <authorList>
            <consortium name="EnsemblFungi"/>
        </authorList>
    </citation>
    <scope>IDENTIFICATION</scope>
    <source>
        <strain evidence="6">isolate 1-1 / race 1 (BBBD)</strain>
    </source>
</reference>
<feature type="region of interest" description="Disordered" evidence="3">
    <location>
        <begin position="766"/>
        <end position="866"/>
    </location>
</feature>
<reference evidence="5" key="2">
    <citation type="submission" date="2016-05" db="EMBL/GenBank/DDBJ databases">
        <title>Comparative analysis highlights variable genome content of wheat rusts and divergence of the mating loci.</title>
        <authorList>
            <person name="Cuomo C.A."/>
            <person name="Bakkeren G."/>
            <person name="Szabo L."/>
            <person name="Khalil H."/>
            <person name="Joly D."/>
            <person name="Goldberg J."/>
            <person name="Young S."/>
            <person name="Zeng Q."/>
            <person name="Fellers J."/>
        </authorList>
    </citation>
    <scope>NUCLEOTIDE SEQUENCE [LARGE SCALE GENOMIC DNA]</scope>
    <source>
        <strain evidence="5">1-1 BBBD Race 1</strain>
    </source>
</reference>
<dbReference type="EMBL" id="ADAS02000004">
    <property type="protein sequence ID" value="OAV99007.1"/>
    <property type="molecule type" value="Genomic_DNA"/>
</dbReference>
<feature type="region of interest" description="Disordered" evidence="3">
    <location>
        <begin position="80"/>
        <end position="124"/>
    </location>
</feature>
<accession>A0A180H1V0</accession>
<dbReference type="InterPro" id="IPR014012">
    <property type="entry name" value="HSA_dom"/>
</dbReference>
<feature type="region of interest" description="Disordered" evidence="3">
    <location>
        <begin position="661"/>
        <end position="684"/>
    </location>
</feature>
<feature type="compositionally biased region" description="Basic and acidic residues" evidence="3">
    <location>
        <begin position="661"/>
        <end position="673"/>
    </location>
</feature>
<gene>
    <name evidence="5" type="ORF">PTTG_25429</name>
</gene>
<evidence type="ECO:0000256" key="2">
    <source>
        <dbReference type="ARBA" id="ARBA00023242"/>
    </source>
</evidence>
<dbReference type="GO" id="GO:0035267">
    <property type="term" value="C:NuA4 histone acetyltransferase complex"/>
    <property type="evidence" value="ECO:0007669"/>
    <property type="project" value="TreeGrafter"/>
</dbReference>
<dbReference type="GO" id="GO:0006281">
    <property type="term" value="P:DNA repair"/>
    <property type="evidence" value="ECO:0007669"/>
    <property type="project" value="TreeGrafter"/>
</dbReference>
<dbReference type="GO" id="GO:0003682">
    <property type="term" value="F:chromatin binding"/>
    <property type="evidence" value="ECO:0007669"/>
    <property type="project" value="TreeGrafter"/>
</dbReference>
<feature type="compositionally biased region" description="Low complexity" evidence="3">
    <location>
        <begin position="1159"/>
        <end position="1184"/>
    </location>
</feature>
<dbReference type="EnsemblFungi" id="PTTG_25429-t43_1">
    <property type="protein sequence ID" value="PTTG_25429-t43_1-p1"/>
    <property type="gene ID" value="PTTG_25429"/>
</dbReference>
<keyword evidence="7" id="KW-1185">Reference proteome</keyword>
<feature type="compositionally biased region" description="Polar residues" evidence="3">
    <location>
        <begin position="168"/>
        <end position="184"/>
    </location>
</feature>
<evidence type="ECO:0000256" key="3">
    <source>
        <dbReference type="SAM" id="MobiDB-lite"/>
    </source>
</evidence>
<feature type="region of interest" description="Disordered" evidence="3">
    <location>
        <begin position="1150"/>
        <end position="1190"/>
    </location>
</feature>
<dbReference type="AlphaFoldDB" id="A0A180H1V0"/>
<dbReference type="GO" id="GO:0005634">
    <property type="term" value="C:nucleus"/>
    <property type="evidence" value="ECO:0007669"/>
    <property type="project" value="UniProtKB-SubCell"/>
</dbReference>
<dbReference type="PANTHER" id="PTHR46459">
    <property type="entry name" value="E1A-BINDING PROTEIN P400-RELATED"/>
    <property type="match status" value="1"/>
</dbReference>
<dbReference type="SMART" id="SM00573">
    <property type="entry name" value="HSA"/>
    <property type="match status" value="1"/>
</dbReference>
<feature type="compositionally biased region" description="Polar residues" evidence="3">
    <location>
        <begin position="198"/>
        <end position="230"/>
    </location>
</feature>
<name>A0A180H1V0_PUCT1</name>
<keyword evidence="2" id="KW-0539">Nucleus</keyword>
<evidence type="ECO:0000313" key="6">
    <source>
        <dbReference type="EnsemblFungi" id="PTTG_25429-t43_1-p1"/>
    </source>
</evidence>
<feature type="compositionally biased region" description="Basic and acidic residues" evidence="3">
    <location>
        <begin position="834"/>
        <end position="854"/>
    </location>
</feature>
<evidence type="ECO:0000313" key="5">
    <source>
        <dbReference type="EMBL" id="OAV99007.1"/>
    </source>
</evidence>
<dbReference type="Proteomes" id="UP000005240">
    <property type="component" value="Unassembled WGS sequence"/>
</dbReference>
<feature type="compositionally biased region" description="Polar residues" evidence="3">
    <location>
        <begin position="793"/>
        <end position="811"/>
    </location>
</feature>